<comment type="caution">
    <text evidence="1">The sequence shown here is derived from an EMBL/GenBank/DDBJ whole genome shotgun (WGS) entry which is preliminary data.</text>
</comment>
<sequence>MEPNKVVQALKVLHDEGREDLLRDGVLEQAWVGIKHPKRLAADGVSAAVAACFSPVKHGKKFQSKSVGGRKVACSPPGDDEILFAMPGPSASVAGKRRGSCRFPRRQGALLSRRVAAGGRGAALTGAVRIPGRKGRGPFLRMRDRL</sequence>
<dbReference type="EMBL" id="JANPWB010000014">
    <property type="protein sequence ID" value="KAJ1098616.1"/>
    <property type="molecule type" value="Genomic_DNA"/>
</dbReference>
<reference evidence="1" key="1">
    <citation type="journal article" date="2022" name="bioRxiv">
        <title>Sequencing and chromosome-scale assembly of the giantPleurodeles waltlgenome.</title>
        <authorList>
            <person name="Brown T."/>
            <person name="Elewa A."/>
            <person name="Iarovenko S."/>
            <person name="Subramanian E."/>
            <person name="Araus A.J."/>
            <person name="Petzold A."/>
            <person name="Susuki M."/>
            <person name="Suzuki K.-i.T."/>
            <person name="Hayashi T."/>
            <person name="Toyoda A."/>
            <person name="Oliveira C."/>
            <person name="Osipova E."/>
            <person name="Leigh N.D."/>
            <person name="Simon A."/>
            <person name="Yun M.H."/>
        </authorList>
    </citation>
    <scope>NUCLEOTIDE SEQUENCE</scope>
    <source>
        <strain evidence="1">20211129_DDA</strain>
        <tissue evidence="1">Liver</tissue>
    </source>
</reference>
<proteinExistence type="predicted"/>
<dbReference type="AlphaFoldDB" id="A0AAV7M479"/>
<gene>
    <name evidence="1" type="ORF">NDU88_003723</name>
</gene>
<keyword evidence="2" id="KW-1185">Reference proteome</keyword>
<evidence type="ECO:0000313" key="1">
    <source>
        <dbReference type="EMBL" id="KAJ1098616.1"/>
    </source>
</evidence>
<name>A0AAV7M479_PLEWA</name>
<organism evidence="1 2">
    <name type="scientific">Pleurodeles waltl</name>
    <name type="common">Iberian ribbed newt</name>
    <dbReference type="NCBI Taxonomy" id="8319"/>
    <lineage>
        <taxon>Eukaryota</taxon>
        <taxon>Metazoa</taxon>
        <taxon>Chordata</taxon>
        <taxon>Craniata</taxon>
        <taxon>Vertebrata</taxon>
        <taxon>Euteleostomi</taxon>
        <taxon>Amphibia</taxon>
        <taxon>Batrachia</taxon>
        <taxon>Caudata</taxon>
        <taxon>Salamandroidea</taxon>
        <taxon>Salamandridae</taxon>
        <taxon>Pleurodelinae</taxon>
        <taxon>Pleurodeles</taxon>
    </lineage>
</organism>
<accession>A0AAV7M479</accession>
<evidence type="ECO:0000313" key="2">
    <source>
        <dbReference type="Proteomes" id="UP001066276"/>
    </source>
</evidence>
<protein>
    <submittedName>
        <fullName evidence="1">Uncharacterized protein</fullName>
    </submittedName>
</protein>
<dbReference type="Proteomes" id="UP001066276">
    <property type="component" value="Chromosome 10"/>
</dbReference>